<dbReference type="InterPro" id="IPR005822">
    <property type="entry name" value="Ribosomal_uL13"/>
</dbReference>
<keyword evidence="1 3" id="KW-0689">Ribosomal protein</keyword>
<dbReference type="InterPro" id="IPR036899">
    <property type="entry name" value="Ribosomal_uL13_sf"/>
</dbReference>
<dbReference type="GO" id="GO:0003735">
    <property type="term" value="F:structural constituent of ribosome"/>
    <property type="evidence" value="ECO:0007669"/>
    <property type="project" value="InterPro"/>
</dbReference>
<dbReference type="Gene3D" id="3.90.1180.10">
    <property type="entry name" value="Ribosomal protein L13"/>
    <property type="match status" value="1"/>
</dbReference>
<keyword evidence="2" id="KW-0687">Ribonucleoprotein</keyword>
<dbReference type="AlphaFoldDB" id="T0YQC8"/>
<proteinExistence type="predicted"/>
<dbReference type="EMBL" id="AUZZ01008520">
    <property type="protein sequence ID" value="EQD37771.1"/>
    <property type="molecule type" value="Genomic_DNA"/>
</dbReference>
<evidence type="ECO:0000313" key="3">
    <source>
        <dbReference type="EMBL" id="EQD37771.1"/>
    </source>
</evidence>
<dbReference type="GO" id="GO:0006412">
    <property type="term" value="P:translation"/>
    <property type="evidence" value="ECO:0007669"/>
    <property type="project" value="InterPro"/>
</dbReference>
<evidence type="ECO:0000256" key="2">
    <source>
        <dbReference type="ARBA" id="ARBA00023274"/>
    </source>
</evidence>
<protein>
    <submittedName>
        <fullName evidence="3">Ribosomal protein L13</fullName>
    </submittedName>
</protein>
<reference evidence="3" key="2">
    <citation type="journal article" date="2014" name="ISME J.">
        <title>Microbial stratification in low pH oxic and suboxic macroscopic growths along an acid mine drainage.</title>
        <authorList>
            <person name="Mendez-Garcia C."/>
            <person name="Mesa V."/>
            <person name="Sprenger R.R."/>
            <person name="Richter M."/>
            <person name="Diez M.S."/>
            <person name="Solano J."/>
            <person name="Bargiela R."/>
            <person name="Golyshina O.V."/>
            <person name="Manteca A."/>
            <person name="Ramos J.L."/>
            <person name="Gallego J.R."/>
            <person name="Llorente I."/>
            <person name="Martins Dos Santos V.A."/>
            <person name="Jensen O.N."/>
            <person name="Pelaez A.I."/>
            <person name="Sanchez J."/>
            <person name="Ferrer M."/>
        </authorList>
    </citation>
    <scope>NUCLEOTIDE SEQUENCE</scope>
</reference>
<gene>
    <name evidence="3" type="ORF">B2A_11781</name>
</gene>
<feature type="non-terminal residue" evidence="3">
    <location>
        <position position="43"/>
    </location>
</feature>
<dbReference type="Pfam" id="PF00572">
    <property type="entry name" value="Ribosomal_L13"/>
    <property type="match status" value="1"/>
</dbReference>
<dbReference type="GO" id="GO:0005840">
    <property type="term" value="C:ribosome"/>
    <property type="evidence" value="ECO:0007669"/>
    <property type="project" value="UniProtKB-KW"/>
</dbReference>
<accession>T0YQC8</accession>
<sequence>MRVIDASNAIYGRLSAHVAKQLLDGETIKIVNADKCVITGSKD</sequence>
<dbReference type="SUPFAM" id="SSF52161">
    <property type="entry name" value="Ribosomal protein L13"/>
    <property type="match status" value="1"/>
</dbReference>
<dbReference type="GO" id="GO:1990904">
    <property type="term" value="C:ribonucleoprotein complex"/>
    <property type="evidence" value="ECO:0007669"/>
    <property type="project" value="UniProtKB-KW"/>
</dbReference>
<evidence type="ECO:0000256" key="1">
    <source>
        <dbReference type="ARBA" id="ARBA00022980"/>
    </source>
</evidence>
<organism evidence="3">
    <name type="scientific">mine drainage metagenome</name>
    <dbReference type="NCBI Taxonomy" id="410659"/>
    <lineage>
        <taxon>unclassified sequences</taxon>
        <taxon>metagenomes</taxon>
        <taxon>ecological metagenomes</taxon>
    </lineage>
</organism>
<reference evidence="3" key="1">
    <citation type="submission" date="2013-08" db="EMBL/GenBank/DDBJ databases">
        <authorList>
            <person name="Mendez C."/>
            <person name="Richter M."/>
            <person name="Ferrer M."/>
            <person name="Sanchez J."/>
        </authorList>
    </citation>
    <scope>NUCLEOTIDE SEQUENCE</scope>
</reference>
<comment type="caution">
    <text evidence="3">The sequence shown here is derived from an EMBL/GenBank/DDBJ whole genome shotgun (WGS) entry which is preliminary data.</text>
</comment>
<name>T0YQC8_9ZZZZ</name>